<dbReference type="InterPro" id="IPR002110">
    <property type="entry name" value="Ankyrin_rpt"/>
</dbReference>
<dbReference type="PANTHER" id="PTHR24161:SF116">
    <property type="entry name" value="ANKYRIN REPEAT DOMAIN-CONTAINING PROTEIN 50"/>
    <property type="match status" value="1"/>
</dbReference>
<evidence type="ECO:0000313" key="6">
    <source>
        <dbReference type="EMBL" id="KAK8918996.1"/>
    </source>
</evidence>
<dbReference type="PROSITE" id="PS50297">
    <property type="entry name" value="ANK_REP_REGION"/>
    <property type="match status" value="7"/>
</dbReference>
<keyword evidence="7" id="KW-1185">Reference proteome</keyword>
<organism evidence="6 7">
    <name type="scientific">Platanthera zijinensis</name>
    <dbReference type="NCBI Taxonomy" id="2320716"/>
    <lineage>
        <taxon>Eukaryota</taxon>
        <taxon>Viridiplantae</taxon>
        <taxon>Streptophyta</taxon>
        <taxon>Embryophyta</taxon>
        <taxon>Tracheophyta</taxon>
        <taxon>Spermatophyta</taxon>
        <taxon>Magnoliopsida</taxon>
        <taxon>Liliopsida</taxon>
        <taxon>Asparagales</taxon>
        <taxon>Orchidaceae</taxon>
        <taxon>Orchidoideae</taxon>
        <taxon>Orchideae</taxon>
        <taxon>Orchidinae</taxon>
        <taxon>Platanthera</taxon>
    </lineage>
</organism>
<proteinExistence type="predicted"/>
<dbReference type="InterPro" id="IPR008962">
    <property type="entry name" value="PapD-like_sf"/>
</dbReference>
<feature type="repeat" description="ANK" evidence="3">
    <location>
        <begin position="526"/>
        <end position="550"/>
    </location>
</feature>
<feature type="repeat" description="ANK" evidence="3">
    <location>
        <begin position="393"/>
        <end position="425"/>
    </location>
</feature>
<evidence type="ECO:0000256" key="4">
    <source>
        <dbReference type="SAM" id="MobiDB-lite"/>
    </source>
</evidence>
<name>A0AAP0AY02_9ASPA</name>
<dbReference type="PRINTS" id="PR01415">
    <property type="entry name" value="ANKYRIN"/>
</dbReference>
<dbReference type="Pfam" id="PF00023">
    <property type="entry name" value="Ank"/>
    <property type="match status" value="1"/>
</dbReference>
<dbReference type="PROSITE" id="PS50088">
    <property type="entry name" value="ANK_REPEAT"/>
    <property type="match status" value="7"/>
</dbReference>
<dbReference type="InterPro" id="IPR000535">
    <property type="entry name" value="MSP_dom"/>
</dbReference>
<feature type="repeat" description="ANK" evidence="3">
    <location>
        <begin position="459"/>
        <end position="491"/>
    </location>
</feature>
<dbReference type="Gene3D" id="2.60.40.10">
    <property type="entry name" value="Immunoglobulins"/>
    <property type="match status" value="1"/>
</dbReference>
<dbReference type="InterPro" id="IPR036770">
    <property type="entry name" value="Ankyrin_rpt-contain_sf"/>
</dbReference>
<keyword evidence="1" id="KW-0677">Repeat</keyword>
<dbReference type="Pfam" id="PF12796">
    <property type="entry name" value="Ank_2"/>
    <property type="match status" value="3"/>
</dbReference>
<dbReference type="PANTHER" id="PTHR24161">
    <property type="entry name" value="ANK_REP_REGION DOMAIN-CONTAINING PROTEIN-RELATED"/>
    <property type="match status" value="1"/>
</dbReference>
<feature type="region of interest" description="Disordered" evidence="4">
    <location>
        <begin position="180"/>
        <end position="209"/>
    </location>
</feature>
<evidence type="ECO:0000256" key="1">
    <source>
        <dbReference type="ARBA" id="ARBA00022737"/>
    </source>
</evidence>
<gene>
    <name evidence="6" type="ORF">KSP39_PZI021168</name>
</gene>
<dbReference type="PROSITE" id="PS50202">
    <property type="entry name" value="MSP"/>
    <property type="match status" value="1"/>
</dbReference>
<dbReference type="AlphaFoldDB" id="A0AAP0AY02"/>
<keyword evidence="2 3" id="KW-0040">ANK repeat</keyword>
<protein>
    <recommendedName>
        <fullName evidence="5">MSP domain-containing protein</fullName>
    </recommendedName>
</protein>
<feature type="repeat" description="ANK" evidence="3">
    <location>
        <begin position="492"/>
        <end position="524"/>
    </location>
</feature>
<dbReference type="Proteomes" id="UP001418222">
    <property type="component" value="Unassembled WGS sequence"/>
</dbReference>
<dbReference type="InterPro" id="IPR013783">
    <property type="entry name" value="Ig-like_fold"/>
</dbReference>
<dbReference type="SMART" id="SM00248">
    <property type="entry name" value="ANK"/>
    <property type="match status" value="8"/>
</dbReference>
<feature type="repeat" description="ANK" evidence="3">
    <location>
        <begin position="426"/>
        <end position="458"/>
    </location>
</feature>
<evidence type="ECO:0000313" key="7">
    <source>
        <dbReference type="Proteomes" id="UP001418222"/>
    </source>
</evidence>
<evidence type="ECO:0000259" key="5">
    <source>
        <dbReference type="PROSITE" id="PS50202"/>
    </source>
</evidence>
<dbReference type="SUPFAM" id="SSF49354">
    <property type="entry name" value="PapD-like"/>
    <property type="match status" value="1"/>
</dbReference>
<feature type="domain" description="MSP" evidence="5">
    <location>
        <begin position="221"/>
        <end position="356"/>
    </location>
</feature>
<sequence>MAALRKRRPIQLRSTLTTEQVAVWRKRYGLLVDLEVKILCPEKRVQNPPRGWLIICEGTLKSGFCFPPSEEVVDILKFCGIPISQFTPAGMTCIMGLVAFFREHDSRELTNHLFRISLFVEEKRMSKCGLSVEAEHVTSLVHKRKFVLKSSYDATEGLQSLPSRGDDLVEEAPCEELASADSEKEVIETSSTQVPRTETSAPRVSSSLKTMSDVKAEMDRLLKLEPTNRVPVRIEPGQRCYGLLTLRNLMYTMPVAFRLMPLNRARFAIRPQTGIIAPLATLTVEIVYLPPPPPAPLLPDNFPDSDDTFFLDSVVTPGAAVKEGAAFSSLESVPAEWFTAKKKQVFTDSGLRVFFVGSAVLSRLVADGDMEKVREVLEVSDPDWEAANSTDAQGQPLLHLAISRGRADLVQLILEFGAGVEARSRAGRSPLEAAAAIGETLIAELLLARGASTRSSPGSTWGPLHHAAVGGHADVLRLLLLNGAAPNVAAPDGLTPLHLAAEERRRDCVAALLAAGARTDARGGATGSTALHVAAAAGDEVTARMLVDKGCAGLREARNTAGKTAYELAAEEGHGKLLGLLKLGEGLSSAARKGDGRITARAIEMGAAVDGRDGWGWTALMRAGFKGRVEVMKVLIEKGSAVDARDDEGYTALHCAVEAGQAEAVEMLVKRGADPEAKTAKGRTSVEIAASLGYVGIVRILMQGGAVQAPTPANPVTVEQVMERPGKDKVGKGREREARKKGNRIGNRAAAGAMGMRTVFAERVQEKGNEVLDDVAKVKYRLVAGRVESTQSWFLIVDNLRFDDSPLEYLDR</sequence>
<dbReference type="Gene3D" id="1.25.40.20">
    <property type="entry name" value="Ankyrin repeat-containing domain"/>
    <property type="match status" value="3"/>
</dbReference>
<evidence type="ECO:0000256" key="2">
    <source>
        <dbReference type="ARBA" id="ARBA00023043"/>
    </source>
</evidence>
<dbReference type="SUPFAM" id="SSF48403">
    <property type="entry name" value="Ankyrin repeat"/>
    <property type="match status" value="1"/>
</dbReference>
<accession>A0AAP0AY02</accession>
<evidence type="ECO:0000256" key="3">
    <source>
        <dbReference type="PROSITE-ProRule" id="PRU00023"/>
    </source>
</evidence>
<feature type="repeat" description="ANK" evidence="3">
    <location>
        <begin position="615"/>
        <end position="647"/>
    </location>
</feature>
<reference evidence="6 7" key="1">
    <citation type="journal article" date="2022" name="Nat. Plants">
        <title>Genomes of leafy and leafless Platanthera orchids illuminate the evolution of mycoheterotrophy.</title>
        <authorList>
            <person name="Li M.H."/>
            <person name="Liu K.W."/>
            <person name="Li Z."/>
            <person name="Lu H.C."/>
            <person name="Ye Q.L."/>
            <person name="Zhang D."/>
            <person name="Wang J.Y."/>
            <person name="Li Y.F."/>
            <person name="Zhong Z.M."/>
            <person name="Liu X."/>
            <person name="Yu X."/>
            <person name="Liu D.K."/>
            <person name="Tu X.D."/>
            <person name="Liu B."/>
            <person name="Hao Y."/>
            <person name="Liao X.Y."/>
            <person name="Jiang Y.T."/>
            <person name="Sun W.H."/>
            <person name="Chen J."/>
            <person name="Chen Y.Q."/>
            <person name="Ai Y."/>
            <person name="Zhai J.W."/>
            <person name="Wu S.S."/>
            <person name="Zhou Z."/>
            <person name="Hsiao Y.Y."/>
            <person name="Wu W.L."/>
            <person name="Chen Y.Y."/>
            <person name="Lin Y.F."/>
            <person name="Hsu J.L."/>
            <person name="Li C.Y."/>
            <person name="Wang Z.W."/>
            <person name="Zhao X."/>
            <person name="Zhong W.Y."/>
            <person name="Ma X.K."/>
            <person name="Ma L."/>
            <person name="Huang J."/>
            <person name="Chen G.Z."/>
            <person name="Huang M.Z."/>
            <person name="Huang L."/>
            <person name="Peng D.H."/>
            <person name="Luo Y.B."/>
            <person name="Zou S.Q."/>
            <person name="Chen S.P."/>
            <person name="Lan S."/>
            <person name="Tsai W.C."/>
            <person name="Van de Peer Y."/>
            <person name="Liu Z.J."/>
        </authorList>
    </citation>
    <scope>NUCLEOTIDE SEQUENCE [LARGE SCALE GENOMIC DNA]</scope>
    <source>
        <strain evidence="6">Lor287</strain>
    </source>
</reference>
<feature type="repeat" description="ANK" evidence="3">
    <location>
        <begin position="648"/>
        <end position="680"/>
    </location>
</feature>
<feature type="compositionally biased region" description="Polar residues" evidence="4">
    <location>
        <begin position="188"/>
        <end position="209"/>
    </location>
</feature>
<comment type="caution">
    <text evidence="6">The sequence shown here is derived from an EMBL/GenBank/DDBJ whole genome shotgun (WGS) entry which is preliminary data.</text>
</comment>
<dbReference type="EMBL" id="JBBWWQ010000019">
    <property type="protein sequence ID" value="KAK8918996.1"/>
    <property type="molecule type" value="Genomic_DNA"/>
</dbReference>